<proteinExistence type="predicted"/>
<organism evidence="4 5">
    <name type="scientific">Gordonia phosphorivorans</name>
    <dbReference type="NCBI Taxonomy" id="1056982"/>
    <lineage>
        <taxon>Bacteria</taxon>
        <taxon>Bacillati</taxon>
        <taxon>Actinomycetota</taxon>
        <taxon>Actinomycetes</taxon>
        <taxon>Mycobacteriales</taxon>
        <taxon>Gordoniaceae</taxon>
        <taxon>Gordonia</taxon>
    </lineage>
</organism>
<accession>A0ABV6H5M2</accession>
<sequence length="165" mass="17692">MSDSAASRPAPHSTTGAPQSATFAISRLAYLTVLVTLIVVLMMIGISPAWFGWTVLVPIVQIWWIARVRTEADRNGLEAMRLFGSTRISWDDVAGLRFPKWSAVKAVRPDGGTVSLPAVTFADLPALSAISGGRVPDPYAAAREAATAEQLDADDSSETDRPERP</sequence>
<feature type="domain" description="Low molecular weight protein antigen 6 PH" evidence="3">
    <location>
        <begin position="67"/>
        <end position="137"/>
    </location>
</feature>
<evidence type="ECO:0000313" key="4">
    <source>
        <dbReference type="EMBL" id="MFC0314181.1"/>
    </source>
</evidence>
<comment type="caution">
    <text evidence="4">The sequence shown here is derived from an EMBL/GenBank/DDBJ whole genome shotgun (WGS) entry which is preliminary data.</text>
</comment>
<dbReference type="EMBL" id="JBHLWV010000013">
    <property type="protein sequence ID" value="MFC0314181.1"/>
    <property type="molecule type" value="Genomic_DNA"/>
</dbReference>
<name>A0ABV6H5M2_9ACTN</name>
<dbReference type="Proteomes" id="UP001589783">
    <property type="component" value="Unassembled WGS sequence"/>
</dbReference>
<keyword evidence="5" id="KW-1185">Reference proteome</keyword>
<feature type="transmembrane region" description="Helical" evidence="2">
    <location>
        <begin position="50"/>
        <end position="66"/>
    </location>
</feature>
<evidence type="ECO:0000256" key="1">
    <source>
        <dbReference type="SAM" id="MobiDB-lite"/>
    </source>
</evidence>
<evidence type="ECO:0000259" key="3">
    <source>
        <dbReference type="Pfam" id="PF10756"/>
    </source>
</evidence>
<gene>
    <name evidence="4" type="ORF">ACFFJD_04850</name>
</gene>
<dbReference type="RefSeq" id="WP_382361742.1">
    <property type="nucleotide sequence ID" value="NZ_JBHLWV010000013.1"/>
</dbReference>
<evidence type="ECO:0000313" key="5">
    <source>
        <dbReference type="Proteomes" id="UP001589783"/>
    </source>
</evidence>
<reference evidence="4 5" key="1">
    <citation type="submission" date="2024-09" db="EMBL/GenBank/DDBJ databases">
        <authorList>
            <person name="Sun Q."/>
            <person name="Mori K."/>
        </authorList>
    </citation>
    <scope>NUCLEOTIDE SEQUENCE [LARGE SCALE GENOMIC DNA]</scope>
    <source>
        <strain evidence="4 5">CCM 7957</strain>
    </source>
</reference>
<keyword evidence="2" id="KW-0812">Transmembrane</keyword>
<feature type="transmembrane region" description="Helical" evidence="2">
    <location>
        <begin position="21"/>
        <end position="44"/>
    </location>
</feature>
<keyword evidence="2" id="KW-1133">Transmembrane helix</keyword>
<dbReference type="InterPro" id="IPR019692">
    <property type="entry name" value="CFP-6_PH"/>
</dbReference>
<dbReference type="Pfam" id="PF10756">
    <property type="entry name" value="bPH_6"/>
    <property type="match status" value="1"/>
</dbReference>
<evidence type="ECO:0000256" key="2">
    <source>
        <dbReference type="SAM" id="Phobius"/>
    </source>
</evidence>
<protein>
    <submittedName>
        <fullName evidence="4">PH domain-containing protein</fullName>
    </submittedName>
</protein>
<feature type="region of interest" description="Disordered" evidence="1">
    <location>
        <begin position="143"/>
        <end position="165"/>
    </location>
</feature>
<keyword evidence="2" id="KW-0472">Membrane</keyword>